<reference evidence="5 6" key="1">
    <citation type="journal article" date="2012" name="BMC Genomics">
        <title>Comparative genomic analysis and phylogenetic position of Theileria equi.</title>
        <authorList>
            <person name="Kappmeyer L.S."/>
            <person name="Thiagarajan M."/>
            <person name="Herndon D.R."/>
            <person name="Ramsay J.D."/>
            <person name="Caler E."/>
            <person name="Djikeng A."/>
            <person name="Gillespie J.J."/>
            <person name="Lau A.O."/>
            <person name="Roalson E.H."/>
            <person name="Silva J.C."/>
            <person name="Silva M.G."/>
            <person name="Suarez C.E."/>
            <person name="Ueti M.W."/>
            <person name="Nene V.M."/>
            <person name="Mealey R.H."/>
            <person name="Knowles D.P."/>
            <person name="Brayton K.A."/>
        </authorList>
    </citation>
    <scope>NUCLEOTIDE SEQUENCE [LARGE SCALE GENOMIC DNA]</scope>
    <source>
        <strain evidence="5 6">WA</strain>
    </source>
</reference>
<keyword evidence="3" id="KW-0479">Metal-binding</keyword>
<keyword evidence="6" id="KW-1185">Reference proteome</keyword>
<dbReference type="NCBIfam" id="TIGR00049">
    <property type="entry name" value="iron-sulfur cluster assembly accessory protein"/>
    <property type="match status" value="1"/>
</dbReference>
<comment type="pathway">
    <text evidence="1">Cofactor biosynthesis; iron-sulfur cluster biosynthesis.</text>
</comment>
<dbReference type="GO" id="GO:0005506">
    <property type="term" value="F:iron ion binding"/>
    <property type="evidence" value="ECO:0007669"/>
    <property type="project" value="TreeGrafter"/>
</dbReference>
<dbReference type="GO" id="GO:0005739">
    <property type="term" value="C:mitochondrion"/>
    <property type="evidence" value="ECO:0007669"/>
    <property type="project" value="TreeGrafter"/>
</dbReference>
<dbReference type="Gene3D" id="2.60.300.12">
    <property type="entry name" value="HesB-like domain"/>
    <property type="match status" value="1"/>
</dbReference>
<evidence type="ECO:0000313" key="5">
    <source>
        <dbReference type="EMBL" id="AFZ81308.1"/>
    </source>
</evidence>
<evidence type="ECO:0000256" key="1">
    <source>
        <dbReference type="ARBA" id="ARBA00005151"/>
    </source>
</evidence>
<dbReference type="STRING" id="1537102.L0B1C4"/>
<name>L0B1C4_THEEQ</name>
<organism evidence="5 6">
    <name type="scientific">Theileria equi strain WA</name>
    <dbReference type="NCBI Taxonomy" id="1537102"/>
    <lineage>
        <taxon>Eukaryota</taxon>
        <taxon>Sar</taxon>
        <taxon>Alveolata</taxon>
        <taxon>Apicomplexa</taxon>
        <taxon>Aconoidasida</taxon>
        <taxon>Piroplasmida</taxon>
        <taxon>Theileriidae</taxon>
        <taxon>Theileria</taxon>
    </lineage>
</organism>
<dbReference type="Proteomes" id="UP000031512">
    <property type="component" value="Chromosome 3"/>
</dbReference>
<dbReference type="InterPro" id="IPR016092">
    <property type="entry name" value="ATAP"/>
</dbReference>
<proteinExistence type="inferred from homology"/>
<dbReference type="InterPro" id="IPR035903">
    <property type="entry name" value="HesB-like_dom_sf"/>
</dbReference>
<evidence type="ECO:0000256" key="2">
    <source>
        <dbReference type="ARBA" id="ARBA00006718"/>
    </source>
</evidence>
<evidence type="ECO:0000256" key="3">
    <source>
        <dbReference type="ARBA" id="ARBA00022485"/>
    </source>
</evidence>
<dbReference type="KEGG" id="beq:BEWA_007170"/>
<sequence length="113" mass="12674">MLWPVNLTTRAISRLQFLQGKHKGSKNLLITVSGGGCSGFQYNFELIDNTETKFRVIYDKDLIKVLSNDESLSIISGCTVDYKQELVGSKFVLDNIKNTSRKCSCGNSFDLEE</sequence>
<dbReference type="RefSeq" id="XP_004830974.1">
    <property type="nucleotide sequence ID" value="XM_004830917.1"/>
</dbReference>
<dbReference type="PANTHER" id="PTHR43011">
    <property type="entry name" value="IRON-SULFUR CLUSTER ASSEMBLY 2 HOMOLOG, MITOCHONDRIAL"/>
    <property type="match status" value="1"/>
</dbReference>
<keyword evidence="3" id="KW-0004">4Fe-4S</keyword>
<accession>L0B1C4</accession>
<dbReference type="PANTHER" id="PTHR43011:SF1">
    <property type="entry name" value="IRON-SULFUR CLUSTER ASSEMBLY 2 HOMOLOG, MITOCHONDRIAL"/>
    <property type="match status" value="1"/>
</dbReference>
<feature type="domain" description="Core" evidence="4">
    <location>
        <begin position="5"/>
        <end position="107"/>
    </location>
</feature>
<dbReference type="Pfam" id="PF01521">
    <property type="entry name" value="Fe-S_biosyn"/>
    <property type="match status" value="1"/>
</dbReference>
<protein>
    <submittedName>
        <fullName evidence="5">Iron-sulfur cluster assembly accessory protein domain-containing protein</fullName>
    </submittedName>
</protein>
<dbReference type="GO" id="GO:0051539">
    <property type="term" value="F:4 iron, 4 sulfur cluster binding"/>
    <property type="evidence" value="ECO:0007669"/>
    <property type="project" value="UniProtKB-KW"/>
</dbReference>
<dbReference type="eggNOG" id="KOG1119">
    <property type="taxonomic scope" value="Eukaryota"/>
</dbReference>
<comment type="similarity">
    <text evidence="2">Belongs to the HesB/IscA family.</text>
</comment>
<dbReference type="GeneID" id="15806316"/>
<dbReference type="OrthoDB" id="1938621at2759"/>
<dbReference type="AlphaFoldDB" id="L0B1C4"/>
<dbReference type="GO" id="GO:0051537">
    <property type="term" value="F:2 iron, 2 sulfur cluster binding"/>
    <property type="evidence" value="ECO:0007669"/>
    <property type="project" value="TreeGrafter"/>
</dbReference>
<gene>
    <name evidence="5" type="ORF">BEWA_007170</name>
</gene>
<dbReference type="EMBL" id="CP001670">
    <property type="protein sequence ID" value="AFZ81308.1"/>
    <property type="molecule type" value="Genomic_DNA"/>
</dbReference>
<evidence type="ECO:0000259" key="4">
    <source>
        <dbReference type="Pfam" id="PF01521"/>
    </source>
</evidence>
<keyword evidence="3" id="KW-0408">Iron</keyword>
<dbReference type="VEuPathDB" id="PiroplasmaDB:BEWA_007170"/>
<evidence type="ECO:0000313" key="6">
    <source>
        <dbReference type="Proteomes" id="UP000031512"/>
    </source>
</evidence>
<dbReference type="SUPFAM" id="SSF89360">
    <property type="entry name" value="HesB-like domain"/>
    <property type="match status" value="1"/>
</dbReference>
<dbReference type="InterPro" id="IPR000361">
    <property type="entry name" value="ATAP_core_dom"/>
</dbReference>
<keyword evidence="3" id="KW-0411">Iron-sulfur</keyword>
<dbReference type="GO" id="GO:0016226">
    <property type="term" value="P:iron-sulfur cluster assembly"/>
    <property type="evidence" value="ECO:0007669"/>
    <property type="project" value="InterPro"/>
</dbReference>